<dbReference type="EMBL" id="JBHTCQ010000001">
    <property type="protein sequence ID" value="MFC7404881.1"/>
    <property type="molecule type" value="Genomic_DNA"/>
</dbReference>
<name>A0ABW2Q6Y0_9MICO</name>
<keyword evidence="4" id="KW-1185">Reference proteome</keyword>
<feature type="region of interest" description="Disordered" evidence="1">
    <location>
        <begin position="36"/>
        <end position="82"/>
    </location>
</feature>
<dbReference type="Proteomes" id="UP001596455">
    <property type="component" value="Unassembled WGS sequence"/>
</dbReference>
<accession>A0ABW2Q6Y0</accession>
<evidence type="ECO:0000313" key="4">
    <source>
        <dbReference type="Proteomes" id="UP001596455"/>
    </source>
</evidence>
<keyword evidence="2" id="KW-0472">Membrane</keyword>
<dbReference type="SUPFAM" id="SSF51126">
    <property type="entry name" value="Pectin lyase-like"/>
    <property type="match status" value="1"/>
</dbReference>
<proteinExistence type="predicted"/>
<sequence length="314" mass="33342">MAKDITITVSRTLLWVATLVIVVVIAVVGVLVTLDRGRPPPPTAEGAEQGETAPERTPEAPETPTVSAPQLSDFPDADSTGVPAGVQLVEEDGNLRIDEDGAVVEGLEIFGSVTVDADDVVIRNSRIVMTSGRIALRVNGDDLLVEDTEIDGQGRADPVVAFNGYTLRRVHIHNIAEGPRVAGDDVTIEDSYIHSMVQRDDNHTDVIQVVKGERIVIRGNNLQAHNPESGLYGNAAFMFGEDSGPVRDCLVEGNLMNGGNYTVNGGGSGTDGAECAFRENAFQQDHRHGMTANLGPGVDWDETNVILGTTTPVG</sequence>
<dbReference type="InterPro" id="IPR012334">
    <property type="entry name" value="Pectin_lyas_fold"/>
</dbReference>
<dbReference type="InterPro" id="IPR011050">
    <property type="entry name" value="Pectin_lyase_fold/virulence"/>
</dbReference>
<comment type="caution">
    <text evidence="3">The sequence shown here is derived from an EMBL/GenBank/DDBJ whole genome shotgun (WGS) entry which is preliminary data.</text>
</comment>
<dbReference type="Gene3D" id="2.160.20.10">
    <property type="entry name" value="Single-stranded right-handed beta-helix, Pectin lyase-like"/>
    <property type="match status" value="1"/>
</dbReference>
<reference evidence="4" key="1">
    <citation type="journal article" date="2019" name="Int. J. Syst. Evol. Microbiol.">
        <title>The Global Catalogue of Microorganisms (GCM) 10K type strain sequencing project: providing services to taxonomists for standard genome sequencing and annotation.</title>
        <authorList>
            <consortium name="The Broad Institute Genomics Platform"/>
            <consortium name="The Broad Institute Genome Sequencing Center for Infectious Disease"/>
            <person name="Wu L."/>
            <person name="Ma J."/>
        </authorList>
    </citation>
    <scope>NUCLEOTIDE SEQUENCE [LARGE SCALE GENOMIC DNA]</scope>
    <source>
        <strain evidence="4">JCM 1490</strain>
    </source>
</reference>
<gene>
    <name evidence="3" type="ORF">ACFQQL_07150</name>
</gene>
<feature type="transmembrane region" description="Helical" evidence="2">
    <location>
        <begin position="12"/>
        <end position="34"/>
    </location>
</feature>
<evidence type="ECO:0000313" key="3">
    <source>
        <dbReference type="EMBL" id="MFC7404881.1"/>
    </source>
</evidence>
<evidence type="ECO:0000256" key="2">
    <source>
        <dbReference type="SAM" id="Phobius"/>
    </source>
</evidence>
<keyword evidence="2" id="KW-1133">Transmembrane helix</keyword>
<protein>
    <recommendedName>
        <fullName evidence="5">Right handed beta helix domain-containing protein</fullName>
    </recommendedName>
</protein>
<evidence type="ECO:0000256" key="1">
    <source>
        <dbReference type="SAM" id="MobiDB-lite"/>
    </source>
</evidence>
<dbReference type="RefSeq" id="WP_382392697.1">
    <property type="nucleotide sequence ID" value="NZ_JBHTCQ010000001.1"/>
</dbReference>
<organism evidence="3 4">
    <name type="scientific">Georgenia alba</name>
    <dbReference type="NCBI Taxonomy" id="2233858"/>
    <lineage>
        <taxon>Bacteria</taxon>
        <taxon>Bacillati</taxon>
        <taxon>Actinomycetota</taxon>
        <taxon>Actinomycetes</taxon>
        <taxon>Micrococcales</taxon>
        <taxon>Bogoriellaceae</taxon>
        <taxon>Georgenia</taxon>
    </lineage>
</organism>
<keyword evidence="2" id="KW-0812">Transmembrane</keyword>
<evidence type="ECO:0008006" key="5">
    <source>
        <dbReference type="Google" id="ProtNLM"/>
    </source>
</evidence>